<accession>A0AAD8DS63</accession>
<dbReference type="AlphaFoldDB" id="A0AAD8DS63"/>
<dbReference type="GO" id="GO:0004523">
    <property type="term" value="F:RNA-DNA hybrid ribonuclease activity"/>
    <property type="evidence" value="ECO:0007669"/>
    <property type="project" value="InterPro"/>
</dbReference>
<feature type="region of interest" description="Disordered" evidence="1">
    <location>
        <begin position="1"/>
        <end position="90"/>
    </location>
</feature>
<dbReference type="Pfam" id="PF14529">
    <property type="entry name" value="Exo_endo_phos_2"/>
    <property type="match status" value="1"/>
</dbReference>
<gene>
    <name evidence="3" type="ORF">PYW07_011936</name>
</gene>
<dbReference type="InterPro" id="IPR036397">
    <property type="entry name" value="RNaseH_sf"/>
</dbReference>
<reference evidence="3" key="1">
    <citation type="submission" date="2023-03" db="EMBL/GenBank/DDBJ databases">
        <title>Chromosome-level genomes of two armyworms, Mythimna separata and Mythimna loreyi, provide insights into the biosynthesis and reception of sex pheromones.</title>
        <authorList>
            <person name="Zhao H."/>
        </authorList>
    </citation>
    <scope>NUCLEOTIDE SEQUENCE</scope>
    <source>
        <strain evidence="3">BeijingLab</strain>
        <tissue evidence="3">Pupa</tissue>
    </source>
</reference>
<evidence type="ECO:0000313" key="3">
    <source>
        <dbReference type="EMBL" id="KAJ8719893.1"/>
    </source>
</evidence>
<sequence length="817" mass="91096">MRTPAKKDTGLQGSGGSPRSTERAGPSALSVRRSIGEWEAGKTEPKVKSPANSRPEAAPRTTQTLPSTSGMRRASVEAASPAKKAEPKYPNLTAEARACLNKAKLHLSNSRNLKTEIKTEVVAAINRLYEIVKESEKSKISVAATTTSTIDQTVQPLISSHTSGSSLLTSLDGNEELSKKLDENSALIRENLGKMEALRDALLKRERAEEATYASVAARSKLATDELHLTAQAKGISVALVQEPYVGRTGVMKQSPGTQVIQCSLNRQKPVKAAIVIFGSSLEVIHDPQLVTENIVAVLLKVGQLSIGVLSVYFEGDQELHPYLSALQHTTHKLHTNNILVGGDVNAWSQWWGSVSENHRGAEYCSFLHEQDFQILNSGQTPTFEIYRGDRWCTSIVDVTACSLSLLGKMEEWRVERGLTSSDHNAITFSMRLEKALEPLRPVSTRIYNTRKAKWSDFGSHLKANLTEKEITKVRISNALGPEDLENILEEYTNAIHRSCDEAIPKLGSPKYSAKPPWWNSTLDLLKKDAVRKKRRIRNAAAHRREYTIEIYVTAKNKYTLAATEAATASWREFCTRQDRESMWDGIYRVLRKTARRQENTLLRNTAAQLITTEYARLEDWTPETLETHRVTGPQIYTDGSKIEGKVGAALTWWEGGKESMSSTFGLEPHNTVFQSEMYALFRAVRLAKESRAASISILSDSRSSLDLLKRPSVTHHLALQIKSCLSEIREEGRKVRLFWLKAHVGTAGNERADELAKQAALTKETADYDKVPVSYVRRKIREGTVKKWQEQSLVRLRPELRGNSLAPALRMPKVLP</sequence>
<evidence type="ECO:0000313" key="4">
    <source>
        <dbReference type="Proteomes" id="UP001231518"/>
    </source>
</evidence>
<dbReference type="InterPro" id="IPR036691">
    <property type="entry name" value="Endo/exonu/phosph_ase_sf"/>
</dbReference>
<comment type="caution">
    <text evidence="3">The sequence shown here is derived from an EMBL/GenBank/DDBJ whole genome shotgun (WGS) entry which is preliminary data.</text>
</comment>
<feature type="compositionally biased region" description="Polar residues" evidence="1">
    <location>
        <begin position="60"/>
        <end position="70"/>
    </location>
</feature>
<proteinExistence type="predicted"/>
<evidence type="ECO:0000259" key="2">
    <source>
        <dbReference type="PROSITE" id="PS50879"/>
    </source>
</evidence>
<dbReference type="PROSITE" id="PS50879">
    <property type="entry name" value="RNASE_H_1"/>
    <property type="match status" value="1"/>
</dbReference>
<dbReference type="InterPro" id="IPR012337">
    <property type="entry name" value="RNaseH-like_sf"/>
</dbReference>
<dbReference type="GO" id="GO:0003676">
    <property type="term" value="F:nucleic acid binding"/>
    <property type="evidence" value="ECO:0007669"/>
    <property type="project" value="InterPro"/>
</dbReference>
<dbReference type="InterPro" id="IPR005135">
    <property type="entry name" value="Endo/exonuclease/phosphatase"/>
</dbReference>
<dbReference type="Pfam" id="PF00075">
    <property type="entry name" value="RNase_H"/>
    <property type="match status" value="1"/>
</dbReference>
<dbReference type="EMBL" id="JARGEI010000014">
    <property type="protein sequence ID" value="KAJ8719893.1"/>
    <property type="molecule type" value="Genomic_DNA"/>
</dbReference>
<name>A0AAD8DS63_MYTSE</name>
<dbReference type="Gene3D" id="3.30.420.10">
    <property type="entry name" value="Ribonuclease H-like superfamily/Ribonuclease H"/>
    <property type="match status" value="1"/>
</dbReference>
<feature type="domain" description="RNase H type-1" evidence="2">
    <location>
        <begin position="630"/>
        <end position="762"/>
    </location>
</feature>
<dbReference type="SUPFAM" id="SSF53098">
    <property type="entry name" value="Ribonuclease H-like"/>
    <property type="match status" value="1"/>
</dbReference>
<dbReference type="CDD" id="cd09276">
    <property type="entry name" value="Rnase_HI_RT_non_LTR"/>
    <property type="match status" value="1"/>
</dbReference>
<dbReference type="Proteomes" id="UP001231518">
    <property type="component" value="Chromosome 3"/>
</dbReference>
<dbReference type="PANTHER" id="PTHR33273:SF4">
    <property type="entry name" value="ENDONUCLEASE_EXONUCLEASE_PHOSPHATASE DOMAIN-CONTAINING PROTEIN"/>
    <property type="match status" value="1"/>
</dbReference>
<feature type="compositionally biased region" description="Basic and acidic residues" evidence="1">
    <location>
        <begin position="34"/>
        <end position="47"/>
    </location>
</feature>
<dbReference type="InterPro" id="IPR002156">
    <property type="entry name" value="RNaseH_domain"/>
</dbReference>
<protein>
    <recommendedName>
        <fullName evidence="2">RNase H type-1 domain-containing protein</fullName>
    </recommendedName>
</protein>
<dbReference type="SUPFAM" id="SSF56219">
    <property type="entry name" value="DNase I-like"/>
    <property type="match status" value="1"/>
</dbReference>
<dbReference type="PANTHER" id="PTHR33273">
    <property type="entry name" value="DOMAIN-CONTAINING PROTEIN, PUTATIVE-RELATED"/>
    <property type="match status" value="1"/>
</dbReference>
<dbReference type="Gene3D" id="3.60.10.10">
    <property type="entry name" value="Endonuclease/exonuclease/phosphatase"/>
    <property type="match status" value="1"/>
</dbReference>
<evidence type="ECO:0000256" key="1">
    <source>
        <dbReference type="SAM" id="MobiDB-lite"/>
    </source>
</evidence>
<keyword evidence="4" id="KW-1185">Reference proteome</keyword>
<organism evidence="3 4">
    <name type="scientific">Mythimna separata</name>
    <name type="common">Oriental armyworm</name>
    <name type="synonym">Pseudaletia separata</name>
    <dbReference type="NCBI Taxonomy" id="271217"/>
    <lineage>
        <taxon>Eukaryota</taxon>
        <taxon>Metazoa</taxon>
        <taxon>Ecdysozoa</taxon>
        <taxon>Arthropoda</taxon>
        <taxon>Hexapoda</taxon>
        <taxon>Insecta</taxon>
        <taxon>Pterygota</taxon>
        <taxon>Neoptera</taxon>
        <taxon>Endopterygota</taxon>
        <taxon>Lepidoptera</taxon>
        <taxon>Glossata</taxon>
        <taxon>Ditrysia</taxon>
        <taxon>Noctuoidea</taxon>
        <taxon>Noctuidae</taxon>
        <taxon>Noctuinae</taxon>
        <taxon>Hadenini</taxon>
        <taxon>Mythimna</taxon>
    </lineage>
</organism>